<keyword evidence="2" id="KW-0812">Transmembrane</keyword>
<reference evidence="4" key="1">
    <citation type="submission" date="2011-07" db="EMBL/GenBank/DDBJ databases">
        <authorList>
            <consortium name="Caenorhabditis brenneri Sequencing and Analysis Consortium"/>
            <person name="Wilson R.K."/>
        </authorList>
    </citation>
    <scope>NUCLEOTIDE SEQUENCE [LARGE SCALE GENOMIC DNA]</scope>
    <source>
        <strain evidence="4">PB2801</strain>
    </source>
</reference>
<dbReference type="InParanoid" id="G0N2A0"/>
<evidence type="ECO:0000313" key="4">
    <source>
        <dbReference type="Proteomes" id="UP000008068"/>
    </source>
</evidence>
<organism evidence="4">
    <name type="scientific">Caenorhabditis brenneri</name>
    <name type="common">Nematode worm</name>
    <dbReference type="NCBI Taxonomy" id="135651"/>
    <lineage>
        <taxon>Eukaryota</taxon>
        <taxon>Metazoa</taxon>
        <taxon>Ecdysozoa</taxon>
        <taxon>Nematoda</taxon>
        <taxon>Chromadorea</taxon>
        <taxon>Rhabditida</taxon>
        <taxon>Rhabditina</taxon>
        <taxon>Rhabditomorpha</taxon>
        <taxon>Rhabditoidea</taxon>
        <taxon>Rhabditidae</taxon>
        <taxon>Peloderinae</taxon>
        <taxon>Caenorhabditis</taxon>
    </lineage>
</organism>
<name>G0N2A0_CAEBE</name>
<feature type="region of interest" description="Disordered" evidence="1">
    <location>
        <begin position="126"/>
        <end position="156"/>
    </location>
</feature>
<gene>
    <name evidence="3" type="ORF">CAEBREN_08639</name>
</gene>
<keyword evidence="2" id="KW-1133">Transmembrane helix</keyword>
<feature type="compositionally biased region" description="Polar residues" evidence="1">
    <location>
        <begin position="135"/>
        <end position="156"/>
    </location>
</feature>
<sequence>MSQSVDLNYKIWGWKARLVVVGGFICLIFIFNNRIFYGVVSILFFIFFSVGILYGLLGVVLAPLVFASKDSKDLRRKYYKIAWTVKYFVFCASPFLKIYLAVILLKLSFLYPTQRVVVVVAQPVPAQKQRKEVSEGNSGPTKTGDSGNSGNSGAEE</sequence>
<dbReference type="eggNOG" id="ENOG502TKCJ">
    <property type="taxonomic scope" value="Eukaryota"/>
</dbReference>
<dbReference type="Proteomes" id="UP000008068">
    <property type="component" value="Unassembled WGS sequence"/>
</dbReference>
<evidence type="ECO:0000256" key="2">
    <source>
        <dbReference type="SAM" id="Phobius"/>
    </source>
</evidence>
<protein>
    <submittedName>
        <fullName evidence="3">Uncharacterized protein</fullName>
    </submittedName>
</protein>
<dbReference type="AlphaFoldDB" id="G0N2A0"/>
<accession>G0N2A0</accession>
<dbReference type="FunCoup" id="G0N2A0">
    <property type="interactions" value="1767"/>
</dbReference>
<evidence type="ECO:0000256" key="1">
    <source>
        <dbReference type="SAM" id="MobiDB-lite"/>
    </source>
</evidence>
<evidence type="ECO:0000313" key="3">
    <source>
        <dbReference type="EMBL" id="EGT50769.1"/>
    </source>
</evidence>
<dbReference type="HOGENOM" id="CLU_1688285_0_0_1"/>
<proteinExistence type="predicted"/>
<feature type="transmembrane region" description="Helical" evidence="2">
    <location>
        <begin position="87"/>
        <end position="111"/>
    </location>
</feature>
<feature type="transmembrane region" description="Helical" evidence="2">
    <location>
        <begin position="37"/>
        <end position="66"/>
    </location>
</feature>
<keyword evidence="2" id="KW-0472">Membrane</keyword>
<feature type="transmembrane region" description="Helical" evidence="2">
    <location>
        <begin position="12"/>
        <end position="31"/>
    </location>
</feature>
<dbReference type="EMBL" id="GL379830">
    <property type="protein sequence ID" value="EGT50769.1"/>
    <property type="molecule type" value="Genomic_DNA"/>
</dbReference>
<keyword evidence="4" id="KW-1185">Reference proteome</keyword>